<dbReference type="EMBL" id="AZHF01000004">
    <property type="protein sequence ID" value="OAA75956.1"/>
    <property type="molecule type" value="Genomic_DNA"/>
</dbReference>
<dbReference type="OrthoDB" id="6499973at2759"/>
<evidence type="ECO:0000313" key="5">
    <source>
        <dbReference type="EMBL" id="OAA75956.1"/>
    </source>
</evidence>
<accession>A0A168G337</accession>
<keyword evidence="4" id="KW-0472">Membrane</keyword>
<keyword evidence="6" id="KW-1185">Reference proteome</keyword>
<dbReference type="Proteomes" id="UP000076881">
    <property type="component" value="Unassembled WGS sequence"/>
</dbReference>
<reference evidence="5 6" key="1">
    <citation type="journal article" date="2016" name="Genome Biol. Evol.">
        <title>Divergent and convergent evolution of fungal pathogenicity.</title>
        <authorList>
            <person name="Shang Y."/>
            <person name="Xiao G."/>
            <person name="Zheng P."/>
            <person name="Cen K."/>
            <person name="Zhan S."/>
            <person name="Wang C."/>
        </authorList>
    </citation>
    <scope>NUCLEOTIDE SEQUENCE [LARGE SCALE GENOMIC DNA]</scope>
    <source>
        <strain evidence="5 6">RCEF 1005</strain>
    </source>
</reference>
<evidence type="ECO:0000256" key="4">
    <source>
        <dbReference type="SAM" id="Phobius"/>
    </source>
</evidence>
<dbReference type="InterPro" id="IPR036259">
    <property type="entry name" value="MFS_trans_sf"/>
</dbReference>
<keyword evidence="4" id="KW-1133">Transmembrane helix</keyword>
<evidence type="ECO:0000256" key="2">
    <source>
        <dbReference type="ARBA" id="ARBA00006727"/>
    </source>
</evidence>
<feature type="transmembrane region" description="Helical" evidence="4">
    <location>
        <begin position="179"/>
        <end position="198"/>
    </location>
</feature>
<keyword evidence="4" id="KW-0812">Transmembrane</keyword>
<evidence type="ECO:0000256" key="3">
    <source>
        <dbReference type="SAM" id="MobiDB-lite"/>
    </source>
</evidence>
<comment type="caution">
    <text evidence="5">The sequence shown here is derived from an EMBL/GenBank/DDBJ whole genome shotgun (WGS) entry which is preliminary data.</text>
</comment>
<proteinExistence type="inferred from homology"/>
<dbReference type="InterPro" id="IPR050327">
    <property type="entry name" value="Proton-linked_MCT"/>
</dbReference>
<feature type="transmembrane region" description="Helical" evidence="4">
    <location>
        <begin position="121"/>
        <end position="140"/>
    </location>
</feature>
<feature type="transmembrane region" description="Helical" evidence="4">
    <location>
        <begin position="49"/>
        <end position="78"/>
    </location>
</feature>
<feature type="transmembrane region" description="Helical" evidence="4">
    <location>
        <begin position="210"/>
        <end position="230"/>
    </location>
</feature>
<name>A0A168G337_CORDF</name>
<organism evidence="5 6">
    <name type="scientific">Akanthomyces lecanii RCEF 1005</name>
    <dbReference type="NCBI Taxonomy" id="1081108"/>
    <lineage>
        <taxon>Eukaryota</taxon>
        <taxon>Fungi</taxon>
        <taxon>Dikarya</taxon>
        <taxon>Ascomycota</taxon>
        <taxon>Pezizomycotina</taxon>
        <taxon>Sordariomycetes</taxon>
        <taxon>Hypocreomycetidae</taxon>
        <taxon>Hypocreales</taxon>
        <taxon>Cordycipitaceae</taxon>
        <taxon>Akanthomyces</taxon>
        <taxon>Cordyceps confragosa</taxon>
    </lineage>
</organism>
<feature type="transmembrane region" description="Helical" evidence="4">
    <location>
        <begin position="382"/>
        <end position="401"/>
    </location>
</feature>
<feature type="region of interest" description="Disordered" evidence="3">
    <location>
        <begin position="1"/>
        <end position="26"/>
    </location>
</feature>
<protein>
    <submittedName>
        <fullName evidence="5">Major facilitator superfamily domain, general substrate transporter</fullName>
    </submittedName>
</protein>
<dbReference type="Gene3D" id="1.20.1250.20">
    <property type="entry name" value="MFS general substrate transporter like domains"/>
    <property type="match status" value="2"/>
</dbReference>
<dbReference type="InterPro" id="IPR011701">
    <property type="entry name" value="MFS"/>
</dbReference>
<feature type="transmembrane region" description="Helical" evidence="4">
    <location>
        <begin position="257"/>
        <end position="278"/>
    </location>
</feature>
<comment type="subcellular location">
    <subcellularLocation>
        <location evidence="1">Membrane</location>
        <topology evidence="1">Multi-pass membrane protein</topology>
    </subcellularLocation>
</comment>
<dbReference type="PANTHER" id="PTHR11360:SF315">
    <property type="entry name" value="TRANSPORTER MCH2-RELATED"/>
    <property type="match status" value="1"/>
</dbReference>
<dbReference type="GO" id="GO:0016020">
    <property type="term" value="C:membrane"/>
    <property type="evidence" value="ECO:0007669"/>
    <property type="project" value="UniProtKB-SubCell"/>
</dbReference>
<dbReference type="AlphaFoldDB" id="A0A168G337"/>
<dbReference type="SUPFAM" id="SSF103473">
    <property type="entry name" value="MFS general substrate transporter"/>
    <property type="match status" value="1"/>
</dbReference>
<feature type="transmembrane region" description="Helical" evidence="4">
    <location>
        <begin position="320"/>
        <end position="341"/>
    </location>
</feature>
<evidence type="ECO:0000256" key="1">
    <source>
        <dbReference type="ARBA" id="ARBA00004141"/>
    </source>
</evidence>
<sequence length="475" mass="51713">MVNNEPPEAYPMERRRQEERPIPGTLEELRNEDLTNLATIEPVPPNGGYGWVCMIAVFLINAHTWGVNASWAVIMAHFTLHPDLIKASQLEYALIGGLSISQALMISPIVNKVREVVGPRFTLLIGSALIFVSLFASSFATQIWQMFLSQGLCFGWGMGFIYLTATAMLPSWFSSRRSLAVGLATSGAGIGGLIYSIATNYLIQGLGLGWTYRVLALCSLIANVLASFLLKDFGARSHHPLRDDLQFKVSDFGRVEIFLIVIWGFSTELGYIILLYSLPSYASSIGLTASQGSVANALLNLGLAVGRPPVGYLSDAFGRITMAGAMTMLCSIFCFALWIPSHSYGPLLAFALLSGMVCGVFWCTITPVLVEVVGLGRLPGAFGVICIAMVLPTTFAEPIAVRLVAGHGTGSFLSAQMFAGFMFITGSVSLWLLRSWKISTMKTERSELVPEAATRQRKPLIPWLRAQFLFSVERA</sequence>
<feature type="compositionally biased region" description="Basic and acidic residues" evidence="3">
    <location>
        <begin position="11"/>
        <end position="26"/>
    </location>
</feature>
<comment type="similarity">
    <text evidence="2">Belongs to the major facilitator superfamily. Monocarboxylate porter (TC 2.A.1.13) family.</text>
</comment>
<gene>
    <name evidence="5" type="ORF">LEL_05640</name>
</gene>
<dbReference type="PANTHER" id="PTHR11360">
    <property type="entry name" value="MONOCARBOXYLATE TRANSPORTER"/>
    <property type="match status" value="1"/>
</dbReference>
<feature type="transmembrane region" description="Helical" evidence="4">
    <location>
        <begin position="413"/>
        <end position="433"/>
    </location>
</feature>
<feature type="transmembrane region" description="Helical" evidence="4">
    <location>
        <begin position="347"/>
        <end position="370"/>
    </location>
</feature>
<evidence type="ECO:0000313" key="6">
    <source>
        <dbReference type="Proteomes" id="UP000076881"/>
    </source>
</evidence>
<dbReference type="Pfam" id="PF07690">
    <property type="entry name" value="MFS_1"/>
    <property type="match status" value="1"/>
</dbReference>
<feature type="transmembrane region" description="Helical" evidence="4">
    <location>
        <begin position="152"/>
        <end position="173"/>
    </location>
</feature>
<dbReference type="GO" id="GO:0022857">
    <property type="term" value="F:transmembrane transporter activity"/>
    <property type="evidence" value="ECO:0007669"/>
    <property type="project" value="InterPro"/>
</dbReference>